<sequence length="129" mass="15303">MAEHLKVKDMIVLKWNLTKDNLANLTTKLRSLDWTKHWRVTVVESKANRSLEQNLRLWELYTSIGNHLGIEKDKIHDLMGYKFLRYQTEIAGMPVELVKSTTKLDTQAMSEYQHQVEIWAQTMGWEWDL</sequence>
<evidence type="ECO:0008006" key="2">
    <source>
        <dbReference type="Google" id="ProtNLM"/>
    </source>
</evidence>
<dbReference type="SUPFAM" id="SSF103370">
    <property type="entry name" value="NinB"/>
    <property type="match status" value="1"/>
</dbReference>
<accession>A0A6J5NW84</accession>
<dbReference type="InterPro" id="IPR036619">
    <property type="entry name" value="NinB_sf"/>
</dbReference>
<organism evidence="1">
    <name type="scientific">uncultured Caudovirales phage</name>
    <dbReference type="NCBI Taxonomy" id="2100421"/>
    <lineage>
        <taxon>Viruses</taxon>
        <taxon>Duplodnaviria</taxon>
        <taxon>Heunggongvirae</taxon>
        <taxon>Uroviricota</taxon>
        <taxon>Caudoviricetes</taxon>
        <taxon>Peduoviridae</taxon>
        <taxon>Maltschvirus</taxon>
        <taxon>Maltschvirus maltsch</taxon>
    </lineage>
</organism>
<evidence type="ECO:0000313" key="1">
    <source>
        <dbReference type="EMBL" id="CAB4161335.1"/>
    </source>
</evidence>
<reference evidence="1" key="1">
    <citation type="submission" date="2020-04" db="EMBL/GenBank/DDBJ databases">
        <authorList>
            <person name="Chiriac C."/>
            <person name="Salcher M."/>
            <person name="Ghai R."/>
            <person name="Kavagutti S V."/>
        </authorList>
    </citation>
    <scope>NUCLEOTIDE SEQUENCE</scope>
</reference>
<gene>
    <name evidence="1" type="ORF">UFOVP770_41</name>
</gene>
<protein>
    <recommendedName>
        <fullName evidence="2">Recombinase NinB</fullName>
    </recommendedName>
</protein>
<name>A0A6J5NW84_9CAUD</name>
<dbReference type="Gene3D" id="1.10.3790.10">
    <property type="entry name" value="NinB"/>
    <property type="match status" value="1"/>
</dbReference>
<dbReference type="EMBL" id="LR796715">
    <property type="protein sequence ID" value="CAB4161335.1"/>
    <property type="molecule type" value="Genomic_DNA"/>
</dbReference>
<proteinExistence type="predicted"/>